<keyword evidence="1" id="KW-0132">Cell division</keyword>
<evidence type="ECO:0000259" key="5">
    <source>
        <dbReference type="SMART" id="SM00385"/>
    </source>
</evidence>
<dbReference type="PANTHER" id="PTHR10177">
    <property type="entry name" value="CYCLINS"/>
    <property type="match status" value="1"/>
</dbReference>
<dbReference type="WBParaSite" id="SMUV_0000903001-mRNA-1">
    <property type="protein sequence ID" value="SMUV_0000903001-mRNA-1"/>
    <property type="gene ID" value="SMUV_0000903001"/>
</dbReference>
<dbReference type="InterPro" id="IPR004367">
    <property type="entry name" value="Cyclin_C-dom"/>
</dbReference>
<dbReference type="Proteomes" id="UP000046393">
    <property type="component" value="Unplaced"/>
</dbReference>
<evidence type="ECO:0000256" key="2">
    <source>
        <dbReference type="ARBA" id="ARBA00023127"/>
    </source>
</evidence>
<dbReference type="Pfam" id="PF00134">
    <property type="entry name" value="Cyclin_N"/>
    <property type="match status" value="1"/>
</dbReference>
<dbReference type="PIRSF" id="PIRSF001771">
    <property type="entry name" value="Cyclin_A_B_D_E"/>
    <property type="match status" value="1"/>
</dbReference>
<comment type="similarity">
    <text evidence="4">Belongs to the cyclin family.</text>
</comment>
<accession>A0A0N5AVV2</accession>
<proteinExistence type="inferred from homology"/>
<evidence type="ECO:0000313" key="7">
    <source>
        <dbReference type="WBParaSite" id="SMUV_0000903001-mRNA-1"/>
    </source>
</evidence>
<keyword evidence="2 4" id="KW-0195">Cyclin</keyword>
<dbReference type="InterPro" id="IPR046965">
    <property type="entry name" value="Cyclin_A/B-like"/>
</dbReference>
<name>A0A0N5AVV2_9BILA</name>
<keyword evidence="6" id="KW-1185">Reference proteome</keyword>
<dbReference type="SMART" id="SM00385">
    <property type="entry name" value="CYCLIN"/>
    <property type="match status" value="2"/>
</dbReference>
<dbReference type="STRING" id="451379.A0A0N5AVV2"/>
<evidence type="ECO:0000313" key="6">
    <source>
        <dbReference type="Proteomes" id="UP000046393"/>
    </source>
</evidence>
<dbReference type="Pfam" id="PF02984">
    <property type="entry name" value="Cyclin_C"/>
    <property type="match status" value="1"/>
</dbReference>
<dbReference type="FunFam" id="1.10.472.10:FF:000001">
    <property type="entry name" value="G2/mitotic-specific cyclin"/>
    <property type="match status" value="1"/>
</dbReference>
<dbReference type="GO" id="GO:0051301">
    <property type="term" value="P:cell division"/>
    <property type="evidence" value="ECO:0007669"/>
    <property type="project" value="UniProtKB-KW"/>
</dbReference>
<dbReference type="InterPro" id="IPR039361">
    <property type="entry name" value="Cyclin"/>
</dbReference>
<reference evidence="7" key="1">
    <citation type="submission" date="2017-02" db="UniProtKB">
        <authorList>
            <consortium name="WormBaseParasite"/>
        </authorList>
    </citation>
    <scope>IDENTIFICATION</scope>
</reference>
<dbReference type="InterPro" id="IPR013763">
    <property type="entry name" value="Cyclin-like_dom"/>
</dbReference>
<sequence length="227" mass="25986">MATKRSDINTINFLESRQVLKNLNVIKAKERDLSADSQYLHKQPDISSEMRYILIDWLTDVSWEYKLSLESLHLAVSIIDRTLSRLLCPRLKLQLIGVTAIMIATKFEEVSPPRLEEFVNITDETYSGDQILRMEKVILNTLCFEISTPTANWYGARLASLTCSEEQTSSLLNYLLELALLDYRYLQYRSSVIACAAFCLANVMTGNTAWSSSLEHDTGLQHIFYKN</sequence>
<keyword evidence="3" id="KW-0131">Cell cycle</keyword>
<evidence type="ECO:0000256" key="4">
    <source>
        <dbReference type="RuleBase" id="RU000383"/>
    </source>
</evidence>
<evidence type="ECO:0000256" key="1">
    <source>
        <dbReference type="ARBA" id="ARBA00022618"/>
    </source>
</evidence>
<evidence type="ECO:0000256" key="3">
    <source>
        <dbReference type="ARBA" id="ARBA00023306"/>
    </source>
</evidence>
<dbReference type="Gene3D" id="1.10.472.10">
    <property type="entry name" value="Cyclin-like"/>
    <property type="match status" value="2"/>
</dbReference>
<dbReference type="GO" id="GO:0016538">
    <property type="term" value="F:cyclin-dependent protein serine/threonine kinase regulator activity"/>
    <property type="evidence" value="ECO:0007669"/>
    <property type="project" value="InterPro"/>
</dbReference>
<dbReference type="GO" id="GO:0044772">
    <property type="term" value="P:mitotic cell cycle phase transition"/>
    <property type="evidence" value="ECO:0007669"/>
    <property type="project" value="InterPro"/>
</dbReference>
<organism evidence="6 7">
    <name type="scientific">Syphacia muris</name>
    <dbReference type="NCBI Taxonomy" id="451379"/>
    <lineage>
        <taxon>Eukaryota</taxon>
        <taxon>Metazoa</taxon>
        <taxon>Ecdysozoa</taxon>
        <taxon>Nematoda</taxon>
        <taxon>Chromadorea</taxon>
        <taxon>Rhabditida</taxon>
        <taxon>Spirurina</taxon>
        <taxon>Oxyuridomorpha</taxon>
        <taxon>Oxyuroidea</taxon>
        <taxon>Oxyuridae</taxon>
        <taxon>Syphacia</taxon>
    </lineage>
</organism>
<dbReference type="InterPro" id="IPR036915">
    <property type="entry name" value="Cyclin-like_sf"/>
</dbReference>
<dbReference type="AlphaFoldDB" id="A0A0N5AVV2"/>
<feature type="domain" description="Cyclin-like" evidence="5">
    <location>
        <begin position="157"/>
        <end position="226"/>
    </location>
</feature>
<protein>
    <submittedName>
        <fullName evidence="7">Cyclin N-terminal domain-containing protein</fullName>
    </submittedName>
</protein>
<dbReference type="SUPFAM" id="SSF47954">
    <property type="entry name" value="Cyclin-like"/>
    <property type="match status" value="2"/>
</dbReference>
<feature type="domain" description="Cyclin-like" evidence="5">
    <location>
        <begin position="56"/>
        <end position="140"/>
    </location>
</feature>
<dbReference type="InterPro" id="IPR006671">
    <property type="entry name" value="Cyclin_N"/>
</dbReference>